<dbReference type="PANTHER" id="PTHR22911:SF135">
    <property type="entry name" value="BLR4310 PROTEIN"/>
    <property type="match status" value="1"/>
</dbReference>
<feature type="transmembrane region" description="Helical" evidence="1">
    <location>
        <begin position="74"/>
        <end position="96"/>
    </location>
</feature>
<dbReference type="PANTHER" id="PTHR22911">
    <property type="entry name" value="ACYL-MALONYL CONDENSING ENZYME-RELATED"/>
    <property type="match status" value="1"/>
</dbReference>
<feature type="transmembrane region" description="Helical" evidence="1">
    <location>
        <begin position="15"/>
        <end position="36"/>
    </location>
</feature>
<comment type="caution">
    <text evidence="3">The sequence shown here is derived from an EMBL/GenBank/DDBJ whole genome shotgun (WGS) entry which is preliminary data.</text>
</comment>
<keyword evidence="1" id="KW-0812">Transmembrane</keyword>
<dbReference type="Pfam" id="PF00892">
    <property type="entry name" value="EamA"/>
    <property type="match status" value="2"/>
</dbReference>
<evidence type="ECO:0000313" key="3">
    <source>
        <dbReference type="EMBL" id="RCX33593.1"/>
    </source>
</evidence>
<dbReference type="RefSeq" id="WP_114278417.1">
    <property type="nucleotide sequence ID" value="NZ_QPJY01000001.1"/>
</dbReference>
<feature type="transmembrane region" description="Helical" evidence="1">
    <location>
        <begin position="42"/>
        <end position="62"/>
    </location>
</feature>
<organism evidence="3 4">
    <name type="scientific">Thioalbus denitrificans</name>
    <dbReference type="NCBI Taxonomy" id="547122"/>
    <lineage>
        <taxon>Bacteria</taxon>
        <taxon>Pseudomonadati</taxon>
        <taxon>Pseudomonadota</taxon>
        <taxon>Gammaproteobacteria</taxon>
        <taxon>Chromatiales</taxon>
        <taxon>Ectothiorhodospiraceae</taxon>
        <taxon>Thioalbus</taxon>
    </lineage>
</organism>
<name>A0A369CIS0_9GAMM</name>
<accession>A0A369CIS0</accession>
<dbReference type="EMBL" id="QPJY01000001">
    <property type="protein sequence ID" value="RCX33593.1"/>
    <property type="molecule type" value="Genomic_DNA"/>
</dbReference>
<evidence type="ECO:0000313" key="4">
    <source>
        <dbReference type="Proteomes" id="UP000252707"/>
    </source>
</evidence>
<sequence length="294" mass="30505">METAVDSHALHRRGLLVVGVGVLVISFDALLIRLAAAGAWEVAFWRGALMALSLGLIWGLLGKRRRGAGRLLRGPALAAVMLLGINGCLFVLAIMHTTVANTVVILSTAPLFAALFTRLFLGEPVVGRTWGAIVICMTGTVAVFAGSLRGGGLEGDLAALAAALNFGAILVLLRRHPGLPRIPLVGASGLVMAVVSLPFAAPLELGAGSYAVLALMGLVQMPLALVLITRGTDYLPAPEVGLMILVETLLGPLWVWLGVGERPALITLVGGLLIVSTLAVHGWLGLRADHAGNR</sequence>
<keyword evidence="1" id="KW-0472">Membrane</keyword>
<keyword evidence="1" id="KW-1133">Transmembrane helix</keyword>
<reference evidence="3 4" key="1">
    <citation type="submission" date="2018-07" db="EMBL/GenBank/DDBJ databases">
        <title>Genomic Encyclopedia of Type Strains, Phase IV (KMG-IV): sequencing the most valuable type-strain genomes for metagenomic binning, comparative biology and taxonomic classification.</title>
        <authorList>
            <person name="Goeker M."/>
        </authorList>
    </citation>
    <scope>NUCLEOTIDE SEQUENCE [LARGE SCALE GENOMIC DNA]</scope>
    <source>
        <strain evidence="3 4">DSM 26407</strain>
    </source>
</reference>
<protein>
    <submittedName>
        <fullName evidence="3">EamA domain-containing membrane protein RarD</fullName>
    </submittedName>
</protein>
<feature type="domain" description="EamA" evidence="2">
    <location>
        <begin position="14"/>
        <end position="144"/>
    </location>
</feature>
<feature type="transmembrane region" description="Helical" evidence="1">
    <location>
        <begin position="182"/>
        <end position="201"/>
    </location>
</feature>
<gene>
    <name evidence="3" type="ORF">DFQ59_101900</name>
</gene>
<evidence type="ECO:0000259" key="2">
    <source>
        <dbReference type="Pfam" id="PF00892"/>
    </source>
</evidence>
<proteinExistence type="predicted"/>
<dbReference type="OrthoDB" id="5192439at2"/>
<feature type="transmembrane region" description="Helical" evidence="1">
    <location>
        <begin position="240"/>
        <end position="259"/>
    </location>
</feature>
<dbReference type="InterPro" id="IPR037185">
    <property type="entry name" value="EmrE-like"/>
</dbReference>
<feature type="transmembrane region" description="Helical" evidence="1">
    <location>
        <begin position="130"/>
        <end position="151"/>
    </location>
</feature>
<feature type="transmembrane region" description="Helical" evidence="1">
    <location>
        <begin position="207"/>
        <end position="228"/>
    </location>
</feature>
<feature type="domain" description="EamA" evidence="2">
    <location>
        <begin position="155"/>
        <end position="278"/>
    </location>
</feature>
<evidence type="ECO:0000256" key="1">
    <source>
        <dbReference type="SAM" id="Phobius"/>
    </source>
</evidence>
<dbReference type="AlphaFoldDB" id="A0A369CIS0"/>
<feature type="transmembrane region" description="Helical" evidence="1">
    <location>
        <begin position="102"/>
        <end position="121"/>
    </location>
</feature>
<dbReference type="Proteomes" id="UP000252707">
    <property type="component" value="Unassembled WGS sequence"/>
</dbReference>
<feature type="transmembrane region" description="Helical" evidence="1">
    <location>
        <begin position="265"/>
        <end position="286"/>
    </location>
</feature>
<feature type="transmembrane region" description="Helical" evidence="1">
    <location>
        <begin position="157"/>
        <end position="173"/>
    </location>
</feature>
<dbReference type="GO" id="GO:0016020">
    <property type="term" value="C:membrane"/>
    <property type="evidence" value="ECO:0007669"/>
    <property type="project" value="InterPro"/>
</dbReference>
<keyword evidence="4" id="KW-1185">Reference proteome</keyword>
<dbReference type="InterPro" id="IPR000620">
    <property type="entry name" value="EamA_dom"/>
</dbReference>
<dbReference type="SUPFAM" id="SSF103481">
    <property type="entry name" value="Multidrug resistance efflux transporter EmrE"/>
    <property type="match status" value="1"/>
</dbReference>